<feature type="domain" description="DUF3291" evidence="1">
    <location>
        <begin position="6"/>
        <end position="142"/>
    </location>
</feature>
<dbReference type="InterPro" id="IPR011008">
    <property type="entry name" value="Dimeric_a/b-barrel"/>
</dbReference>
<dbReference type="InterPro" id="IPR021708">
    <property type="entry name" value="DUF3291"/>
</dbReference>
<dbReference type="Pfam" id="PF11695">
    <property type="entry name" value="DUF3291"/>
    <property type="match status" value="1"/>
</dbReference>
<gene>
    <name evidence="2" type="ORF">FOF52_14280</name>
</gene>
<protein>
    <submittedName>
        <fullName evidence="2">DUF3291 domain-containing protein</fullName>
    </submittedName>
</protein>
<organism evidence="2 3">
    <name type="scientific">Thermobifida alba</name>
    <name type="common">Thermomonospora alba</name>
    <dbReference type="NCBI Taxonomy" id="53522"/>
    <lineage>
        <taxon>Bacteria</taxon>
        <taxon>Bacillati</taxon>
        <taxon>Actinomycetota</taxon>
        <taxon>Actinomycetes</taxon>
        <taxon>Streptosporangiales</taxon>
        <taxon>Nocardiopsidaceae</taxon>
        <taxon>Thermobifida</taxon>
    </lineage>
</organism>
<accession>A0ABY4L2T6</accession>
<dbReference type="SUPFAM" id="SSF54909">
    <property type="entry name" value="Dimeric alpha+beta barrel"/>
    <property type="match status" value="1"/>
</dbReference>
<evidence type="ECO:0000313" key="3">
    <source>
        <dbReference type="Proteomes" id="UP000832041"/>
    </source>
</evidence>
<dbReference type="EMBL" id="CP051627">
    <property type="protein sequence ID" value="UPT21987.1"/>
    <property type="molecule type" value="Genomic_DNA"/>
</dbReference>
<sequence length="158" mass="18278">MSGYHLAQLNVGTLKAPQGSPEVAEFFALLDPINALADASPGFVWRYRCEGSNDATGERFFGDDLLINFSVWESVETLWEFTYRSDHLDLLRRREWMVPLAERFLVLWWVPAGHIPTLTEARERLDLIRAEGPTEQAFDFRTRFPAPREETRPQDPRP</sequence>
<proteinExistence type="predicted"/>
<dbReference type="Proteomes" id="UP000832041">
    <property type="component" value="Chromosome"/>
</dbReference>
<keyword evidence="3" id="KW-1185">Reference proteome</keyword>
<evidence type="ECO:0000259" key="1">
    <source>
        <dbReference type="Pfam" id="PF11695"/>
    </source>
</evidence>
<reference evidence="2 3" key="1">
    <citation type="submission" date="2020-04" db="EMBL/GenBank/DDBJ databases">
        <title>Thermobifida alba genome sequencing and assembly.</title>
        <authorList>
            <person name="Luzics S."/>
            <person name="Horvath B."/>
            <person name="Nagy I."/>
            <person name="Toth A."/>
            <person name="Nagy I."/>
            <person name="Kukolya J."/>
        </authorList>
    </citation>
    <scope>NUCLEOTIDE SEQUENCE [LARGE SCALE GENOMIC DNA]</scope>
    <source>
        <strain evidence="2 3">DSM 43795</strain>
    </source>
</reference>
<dbReference type="RefSeq" id="WP_248590462.1">
    <property type="nucleotide sequence ID" value="NZ_BAABEB010000003.1"/>
</dbReference>
<evidence type="ECO:0000313" key="2">
    <source>
        <dbReference type="EMBL" id="UPT21987.1"/>
    </source>
</evidence>
<name>A0ABY4L2T6_THEAE</name>